<reference evidence="2 3" key="1">
    <citation type="journal article" date="2011" name="Proc. Natl. Acad. Sci. U.S.A.">
        <title>Niche of harmful alga Aureococcus anophagefferens revealed through ecogenomics.</title>
        <authorList>
            <person name="Gobler C.J."/>
            <person name="Berry D.L."/>
            <person name="Dyhrman S.T."/>
            <person name="Wilhelm S.W."/>
            <person name="Salamov A."/>
            <person name="Lobanov A.V."/>
            <person name="Zhang Y."/>
            <person name="Collier J.L."/>
            <person name="Wurch L.L."/>
            <person name="Kustka A.B."/>
            <person name="Dill B.D."/>
            <person name="Shah M."/>
            <person name="VerBerkmoes N.C."/>
            <person name="Kuo A."/>
            <person name="Terry A."/>
            <person name="Pangilinan J."/>
            <person name="Lindquist E.A."/>
            <person name="Lucas S."/>
            <person name="Paulsen I.T."/>
            <person name="Hattenrath-Lehmann T.K."/>
            <person name="Talmage S.C."/>
            <person name="Walker E.A."/>
            <person name="Koch F."/>
            <person name="Burson A.M."/>
            <person name="Marcoval M.A."/>
            <person name="Tang Y.Z."/>
            <person name="Lecleir G.R."/>
            <person name="Coyne K.J."/>
            <person name="Berg G.M."/>
            <person name="Bertrand E.M."/>
            <person name="Saito M.A."/>
            <person name="Gladyshev V.N."/>
            <person name="Grigoriev I.V."/>
        </authorList>
    </citation>
    <scope>NUCLEOTIDE SEQUENCE [LARGE SCALE GENOMIC DNA]</scope>
    <source>
        <strain evidence="3">CCMP 1984</strain>
    </source>
</reference>
<feature type="region of interest" description="Disordered" evidence="1">
    <location>
        <begin position="620"/>
        <end position="639"/>
    </location>
</feature>
<feature type="compositionally biased region" description="Basic and acidic residues" evidence="1">
    <location>
        <begin position="498"/>
        <end position="509"/>
    </location>
</feature>
<dbReference type="PANTHER" id="PTHR46644">
    <property type="entry name" value="DNA REPAIR PROTEIN XRCC2"/>
    <property type="match status" value="1"/>
</dbReference>
<dbReference type="Proteomes" id="UP000002729">
    <property type="component" value="Unassembled WGS sequence"/>
</dbReference>
<dbReference type="GO" id="GO:0000724">
    <property type="term" value="P:double-strand break repair via homologous recombination"/>
    <property type="evidence" value="ECO:0007669"/>
    <property type="project" value="InterPro"/>
</dbReference>
<dbReference type="InParanoid" id="F0Y4X5"/>
<dbReference type="GO" id="GO:0033063">
    <property type="term" value="C:Rad51B-Rad51C-Rad51D-XRCC2 complex"/>
    <property type="evidence" value="ECO:0007669"/>
    <property type="project" value="InterPro"/>
</dbReference>
<feature type="compositionally biased region" description="Basic and acidic residues" evidence="1">
    <location>
        <begin position="581"/>
        <end position="590"/>
    </location>
</feature>
<accession>F0Y4X5</accession>
<dbReference type="GeneID" id="20224117"/>
<dbReference type="AlphaFoldDB" id="F0Y4X5"/>
<dbReference type="PANTHER" id="PTHR46644:SF2">
    <property type="entry name" value="DNA REPAIR PROTEIN XRCC2"/>
    <property type="match status" value="1"/>
</dbReference>
<feature type="region of interest" description="Disordered" evidence="1">
    <location>
        <begin position="498"/>
        <end position="612"/>
    </location>
</feature>
<sequence>MDRQPATGAAPSASVLEGTYNQTYLIRTVDKGGSEAKGGSDDDDDDDDYQERRVLFRCGNWCYTGNVTLDKAKVLLSDLPRIIPTLQRQQNRLHFYCNASNVPSESSFKEPMGFVGDASEFAAAELASARVHEELRKWTDIYTWMETDAANTYFELQCAPPPCMDGIALAASKTYARGLVFITVYFEKAFYVVVQDGEGDQPLLDVKFPDVSQPGQGIHVANYAGDRTWLKLALWHSLAAENAPTRSSPTPAQSPKTTNLATDSYIQMYTVLKATEERGAAARNNAHHDVLFRFGSWCYSGSVQLTPMLDLADLPHLIPALRMQQSRLDFMCDVSAMPMNSPFARPMSYFSKVAPVLERELVAAEAVLAKLLQQLAQFEVGGSVASWLEGDSTQSFFEFQLALDKDLERVFKNVELLASKCYNPNGVVLIAIYFLGTFYVALGDSAGEQPLLDSRFPDVSSKGRGYLIASYAEGTPAWPQLRKVSIWQTASAMAAELEARGAKASDSEPSRGPAAVEAGTKGKVHPLLSREHVAEEGAAMHREDGGATTRVDLGGRGGADAKAPAPSSAAQAKGVASADPENERPAAKGDDDPEPDAKAAPAAAPEETKEQRDARIEALLTAQPKKKPSGLAPLSPLGSKVNAPHRVPAMAGGAALNEKLAKMRAELGTLGKEAPWDEFGRPKALAFKNATLLTLEPDETARAYLARAFAAPRLLGIPALDAAPCRGGEIVELYGEPQTGKSELLYRCAATWALPASRGGGARRVVLFDTEHKFQLPRLRAVVAAVAAAFPAADDAEPAAAAADAALGRILIAPCGTTLDFLCQLELVEQRAESEEAPLLLVDSIGAFLFTEDRPADRKLAAPSLTHAAVRAIARLLARRRATLVAAKPAYYEAKAGDPRGDYHPEYLPRAWTALVRRRVCLSRESRTTHGPCRVAAKYGDFDADARRPTRHFSFQLDARGCSDFKD</sequence>
<keyword evidence="3" id="KW-1185">Reference proteome</keyword>
<dbReference type="Pfam" id="PF13481">
    <property type="entry name" value="AAA_25"/>
    <property type="match status" value="1"/>
</dbReference>
<protein>
    <submittedName>
        <fullName evidence="2">Uncharacterized protein</fullName>
    </submittedName>
</protein>
<feature type="compositionally biased region" description="Basic and acidic residues" evidence="1">
    <location>
        <begin position="528"/>
        <end position="545"/>
    </location>
</feature>
<gene>
    <name evidence="2" type="ORF">AURANDRAFT_62966</name>
</gene>
<dbReference type="KEGG" id="aaf:AURANDRAFT_62966"/>
<dbReference type="RefSeq" id="XP_009035466.1">
    <property type="nucleotide sequence ID" value="XM_009037218.1"/>
</dbReference>
<dbReference type="GO" id="GO:0005657">
    <property type="term" value="C:replication fork"/>
    <property type="evidence" value="ECO:0007669"/>
    <property type="project" value="InterPro"/>
</dbReference>
<dbReference type="eggNOG" id="KOG2859">
    <property type="taxonomic scope" value="Eukaryota"/>
</dbReference>
<dbReference type="EMBL" id="GL833125">
    <property type="protein sequence ID" value="EGB09390.1"/>
    <property type="molecule type" value="Genomic_DNA"/>
</dbReference>
<proteinExistence type="predicted"/>
<dbReference type="CDD" id="cd19490">
    <property type="entry name" value="XRCC2"/>
    <property type="match status" value="1"/>
</dbReference>
<organism evidence="3">
    <name type="scientific">Aureococcus anophagefferens</name>
    <name type="common">Harmful bloom alga</name>
    <dbReference type="NCBI Taxonomy" id="44056"/>
    <lineage>
        <taxon>Eukaryota</taxon>
        <taxon>Sar</taxon>
        <taxon>Stramenopiles</taxon>
        <taxon>Ochrophyta</taxon>
        <taxon>Pelagophyceae</taxon>
        <taxon>Pelagomonadales</taxon>
        <taxon>Pelagomonadaceae</taxon>
        <taxon>Aureococcus</taxon>
    </lineage>
</organism>
<feature type="compositionally biased region" description="Low complexity" evidence="1">
    <location>
        <begin position="560"/>
        <end position="573"/>
    </location>
</feature>
<name>F0Y4X5_AURAN</name>
<evidence type="ECO:0000256" key="1">
    <source>
        <dbReference type="SAM" id="MobiDB-lite"/>
    </source>
</evidence>
<evidence type="ECO:0000313" key="3">
    <source>
        <dbReference type="Proteomes" id="UP000002729"/>
    </source>
</evidence>
<dbReference type="InterPro" id="IPR027417">
    <property type="entry name" value="P-loop_NTPase"/>
</dbReference>
<dbReference type="Gene3D" id="3.40.50.300">
    <property type="entry name" value="P-loop containing nucleotide triphosphate hydrolases"/>
    <property type="match status" value="1"/>
</dbReference>
<dbReference type="InterPro" id="IPR030547">
    <property type="entry name" value="XRCC2"/>
</dbReference>
<dbReference type="OrthoDB" id="430326at2759"/>
<evidence type="ECO:0000313" key="2">
    <source>
        <dbReference type="EMBL" id="EGB09390.1"/>
    </source>
</evidence>
<dbReference type="SUPFAM" id="SSF52540">
    <property type="entry name" value="P-loop containing nucleoside triphosphate hydrolases"/>
    <property type="match status" value="1"/>
</dbReference>